<dbReference type="AlphaFoldDB" id="A0A4Y2U8H5"/>
<keyword evidence="2" id="KW-1185">Reference proteome</keyword>
<comment type="caution">
    <text evidence="1">The sequence shown here is derived from an EMBL/GenBank/DDBJ whole genome shotgun (WGS) entry which is preliminary data.</text>
</comment>
<dbReference type="Proteomes" id="UP000499080">
    <property type="component" value="Unassembled WGS sequence"/>
</dbReference>
<organism evidence="1 2">
    <name type="scientific">Araneus ventricosus</name>
    <name type="common">Orbweaver spider</name>
    <name type="synonym">Epeira ventricosa</name>
    <dbReference type="NCBI Taxonomy" id="182803"/>
    <lineage>
        <taxon>Eukaryota</taxon>
        <taxon>Metazoa</taxon>
        <taxon>Ecdysozoa</taxon>
        <taxon>Arthropoda</taxon>
        <taxon>Chelicerata</taxon>
        <taxon>Arachnida</taxon>
        <taxon>Araneae</taxon>
        <taxon>Araneomorphae</taxon>
        <taxon>Entelegynae</taxon>
        <taxon>Araneoidea</taxon>
        <taxon>Araneidae</taxon>
        <taxon>Araneus</taxon>
    </lineage>
</organism>
<proteinExistence type="predicted"/>
<evidence type="ECO:0000313" key="1">
    <source>
        <dbReference type="EMBL" id="GBO08354.1"/>
    </source>
</evidence>
<evidence type="ECO:0000313" key="2">
    <source>
        <dbReference type="Proteomes" id="UP000499080"/>
    </source>
</evidence>
<protein>
    <recommendedName>
        <fullName evidence="3">Transposase Tc1-like domain-containing protein</fullName>
    </recommendedName>
</protein>
<dbReference type="EMBL" id="BGPR01034121">
    <property type="protein sequence ID" value="GBO08354.1"/>
    <property type="molecule type" value="Genomic_DNA"/>
</dbReference>
<reference evidence="1 2" key="1">
    <citation type="journal article" date="2019" name="Sci. Rep.">
        <title>Orb-weaving spider Araneus ventricosus genome elucidates the spidroin gene catalogue.</title>
        <authorList>
            <person name="Kono N."/>
            <person name="Nakamura H."/>
            <person name="Ohtoshi R."/>
            <person name="Moran D.A.P."/>
            <person name="Shinohara A."/>
            <person name="Yoshida Y."/>
            <person name="Fujiwara M."/>
            <person name="Mori M."/>
            <person name="Tomita M."/>
            <person name="Arakawa K."/>
        </authorList>
    </citation>
    <scope>NUCLEOTIDE SEQUENCE [LARGE SCALE GENOMIC DNA]</scope>
</reference>
<sequence>MKMGLIQADTVSRLICLALWSKDSNMRFNPKVNFEEDLFHVGHVVELLQKITFGRRRITSTMPQLFSDYFAATGRGISVSMVRRHLYNEGMYARKPFVCIPLNKR</sequence>
<name>A0A4Y2U8H5_ARAVE</name>
<accession>A0A4Y2U8H5</accession>
<gene>
    <name evidence="1" type="ORF">AVEN_231868_1</name>
</gene>
<evidence type="ECO:0008006" key="3">
    <source>
        <dbReference type="Google" id="ProtNLM"/>
    </source>
</evidence>